<gene>
    <name evidence="1" type="ORF">MPL3365_140056</name>
</gene>
<dbReference type="Gene3D" id="1.50.10.10">
    <property type="match status" value="1"/>
</dbReference>
<dbReference type="GO" id="GO:0005975">
    <property type="term" value="P:carbohydrate metabolic process"/>
    <property type="evidence" value="ECO:0007669"/>
    <property type="project" value="InterPro"/>
</dbReference>
<dbReference type="InterPro" id="IPR008928">
    <property type="entry name" value="6-hairpin_glycosidase_sf"/>
</dbReference>
<dbReference type="Proteomes" id="UP000046122">
    <property type="component" value="Unassembled WGS sequence"/>
</dbReference>
<reference evidence="1 2" key="1">
    <citation type="submission" date="2014-08" db="EMBL/GenBank/DDBJ databases">
        <authorList>
            <person name="Moulin Lionel"/>
        </authorList>
    </citation>
    <scope>NUCLEOTIDE SEQUENCE [LARGE SCALE GENOMIC DNA]</scope>
</reference>
<sequence length="184" mass="20555">MIRLMGQLLSGHLHRGWGVRTLAVDEIPFNPMSCHNGSIWPHDTAICAAGLARYQERTSVVKLMSSMFEAAVRFNMRLPELFCGFTRAIGDAPIAYPVACLPQAWSAGSAFMMLQACLGIRIDGWKREINVERPRLPIGIDNIVIRHLTVGEAKVDLNFQRVGDRVVCYLDDRHEGLVPLVVRS</sequence>
<dbReference type="InterPro" id="IPR012341">
    <property type="entry name" value="6hp_glycosidase-like_sf"/>
</dbReference>
<dbReference type="AlphaFoldDB" id="A0A090G3T9"/>
<name>A0A090G3T9_MESPL</name>
<accession>A0A090G3T9</accession>
<proteinExistence type="predicted"/>
<organism evidence="1 2">
    <name type="scientific">Mesorhizobium plurifarium</name>
    <dbReference type="NCBI Taxonomy" id="69974"/>
    <lineage>
        <taxon>Bacteria</taxon>
        <taxon>Pseudomonadati</taxon>
        <taxon>Pseudomonadota</taxon>
        <taxon>Alphaproteobacteria</taxon>
        <taxon>Hyphomicrobiales</taxon>
        <taxon>Phyllobacteriaceae</taxon>
        <taxon>Mesorhizobium</taxon>
    </lineage>
</organism>
<evidence type="ECO:0000313" key="1">
    <source>
        <dbReference type="EMBL" id="CDX51809.1"/>
    </source>
</evidence>
<protein>
    <submittedName>
        <fullName evidence="1">Amylo-alpha-16-glucosidase</fullName>
    </submittedName>
</protein>
<dbReference type="EMBL" id="CCNE01000006">
    <property type="protein sequence ID" value="CDX51809.1"/>
    <property type="molecule type" value="Genomic_DNA"/>
</dbReference>
<dbReference type="SUPFAM" id="SSF48208">
    <property type="entry name" value="Six-hairpin glycosidases"/>
    <property type="match status" value="1"/>
</dbReference>
<evidence type="ECO:0000313" key="2">
    <source>
        <dbReference type="Proteomes" id="UP000046122"/>
    </source>
</evidence>